<feature type="region of interest" description="Disordered" evidence="1">
    <location>
        <begin position="106"/>
        <end position="130"/>
    </location>
</feature>
<reference evidence="2 3" key="1">
    <citation type="submission" date="2015-07" db="EMBL/GenBank/DDBJ databases">
        <title>Whole genome sequencing of Bosea vaviloviae isolated from cave pool.</title>
        <authorList>
            <person name="Tan N.E.H."/>
            <person name="Lee Y.P."/>
            <person name="Gan H.M."/>
            <person name="Barton H."/>
            <person name="Savka M.A."/>
        </authorList>
    </citation>
    <scope>NUCLEOTIDE SEQUENCE [LARGE SCALE GENOMIC DNA]</scope>
    <source>
        <strain evidence="2 3">SD260</strain>
    </source>
</reference>
<sequence>MTAETHLLRCLRRSVLGAWLAVVYALAVLASALAPSAASAYGLIEGAVLCSGLTPPGQDTPEPAGEPQHCKGCPVNPALAGPGQAEPIALTRVPVADIAATIRAAADAPAPQPGLPPSHAPPVAGPLRQL</sequence>
<dbReference type="OrthoDB" id="8163971at2"/>
<dbReference type="InterPro" id="IPR006311">
    <property type="entry name" value="TAT_signal"/>
</dbReference>
<dbReference type="PROSITE" id="PS51318">
    <property type="entry name" value="TAT"/>
    <property type="match status" value="1"/>
</dbReference>
<dbReference type="RefSeq" id="WP_054210454.1">
    <property type="nucleotide sequence ID" value="NZ_LGSZ01000048.1"/>
</dbReference>
<evidence type="ECO:0008006" key="4">
    <source>
        <dbReference type="Google" id="ProtNLM"/>
    </source>
</evidence>
<gene>
    <name evidence="2" type="ORF">AE618_18300</name>
</gene>
<evidence type="ECO:0000313" key="2">
    <source>
        <dbReference type="EMBL" id="KPH79772.1"/>
    </source>
</evidence>
<keyword evidence="3" id="KW-1185">Reference proteome</keyword>
<dbReference type="EMBL" id="LGSZ01000048">
    <property type="protein sequence ID" value="KPH79772.1"/>
    <property type="molecule type" value="Genomic_DNA"/>
</dbReference>
<evidence type="ECO:0000256" key="1">
    <source>
        <dbReference type="SAM" id="MobiDB-lite"/>
    </source>
</evidence>
<proteinExistence type="predicted"/>
<name>A0A0N0MBF0_9HYPH</name>
<dbReference type="AlphaFoldDB" id="A0A0N0MBF0"/>
<comment type="caution">
    <text evidence="2">The sequence shown here is derived from an EMBL/GenBank/DDBJ whole genome shotgun (WGS) entry which is preliminary data.</text>
</comment>
<accession>A0A0N0MBF0</accession>
<evidence type="ECO:0000313" key="3">
    <source>
        <dbReference type="Proteomes" id="UP000037822"/>
    </source>
</evidence>
<dbReference type="PATRIC" id="fig|1526658.3.peg.414"/>
<feature type="compositionally biased region" description="Pro residues" evidence="1">
    <location>
        <begin position="110"/>
        <end position="124"/>
    </location>
</feature>
<protein>
    <recommendedName>
        <fullName evidence="4">DUF2946 domain-containing protein</fullName>
    </recommendedName>
</protein>
<dbReference type="Proteomes" id="UP000037822">
    <property type="component" value="Unassembled WGS sequence"/>
</dbReference>
<organism evidence="2 3">
    <name type="scientific">Bosea vaviloviae</name>
    <dbReference type="NCBI Taxonomy" id="1526658"/>
    <lineage>
        <taxon>Bacteria</taxon>
        <taxon>Pseudomonadati</taxon>
        <taxon>Pseudomonadota</taxon>
        <taxon>Alphaproteobacteria</taxon>
        <taxon>Hyphomicrobiales</taxon>
        <taxon>Boseaceae</taxon>
        <taxon>Bosea</taxon>
    </lineage>
</organism>